<name>A0A9D3WRT2_9SAUR</name>
<dbReference type="EMBL" id="JAHDVG010000488">
    <property type="protein sequence ID" value="KAH1165935.1"/>
    <property type="molecule type" value="Genomic_DNA"/>
</dbReference>
<accession>A0A9D3WRT2</accession>
<dbReference type="Proteomes" id="UP000827986">
    <property type="component" value="Unassembled WGS sequence"/>
</dbReference>
<comment type="caution">
    <text evidence="1">The sequence shown here is derived from an EMBL/GenBank/DDBJ whole genome shotgun (WGS) entry which is preliminary data.</text>
</comment>
<proteinExistence type="predicted"/>
<reference evidence="1" key="1">
    <citation type="submission" date="2021-09" db="EMBL/GenBank/DDBJ databases">
        <title>The genome of Mauremys mutica provides insights into the evolution of semi-aquatic lifestyle.</title>
        <authorList>
            <person name="Gong S."/>
            <person name="Gao Y."/>
        </authorList>
    </citation>
    <scope>NUCLEOTIDE SEQUENCE</scope>
    <source>
        <strain evidence="1">MM-2020</strain>
        <tissue evidence="1">Muscle</tissue>
    </source>
</reference>
<protein>
    <submittedName>
        <fullName evidence="1">Uncharacterized protein</fullName>
    </submittedName>
</protein>
<evidence type="ECO:0000313" key="1">
    <source>
        <dbReference type="EMBL" id="KAH1165935.1"/>
    </source>
</evidence>
<sequence length="102" mass="11502">MKKFSVIGNGFVSGITTALTFSLVEYTKKPLSHNNSTSPPNCHQYFSYEHCLWQQTEEINNSGQNSLLVSLNGSVPAKIWPYFCRNSPFKCVFKQTLLNVGH</sequence>
<keyword evidence="2" id="KW-1185">Reference proteome</keyword>
<gene>
    <name evidence="1" type="ORF">KIL84_023494</name>
</gene>
<organism evidence="1 2">
    <name type="scientific">Mauremys mutica</name>
    <name type="common">yellowpond turtle</name>
    <dbReference type="NCBI Taxonomy" id="74926"/>
    <lineage>
        <taxon>Eukaryota</taxon>
        <taxon>Metazoa</taxon>
        <taxon>Chordata</taxon>
        <taxon>Craniata</taxon>
        <taxon>Vertebrata</taxon>
        <taxon>Euteleostomi</taxon>
        <taxon>Archelosauria</taxon>
        <taxon>Testudinata</taxon>
        <taxon>Testudines</taxon>
        <taxon>Cryptodira</taxon>
        <taxon>Durocryptodira</taxon>
        <taxon>Testudinoidea</taxon>
        <taxon>Geoemydidae</taxon>
        <taxon>Geoemydinae</taxon>
        <taxon>Mauremys</taxon>
    </lineage>
</organism>
<evidence type="ECO:0000313" key="2">
    <source>
        <dbReference type="Proteomes" id="UP000827986"/>
    </source>
</evidence>
<dbReference type="AlphaFoldDB" id="A0A9D3WRT2"/>